<feature type="compositionally biased region" description="Polar residues" evidence="8">
    <location>
        <begin position="342"/>
        <end position="353"/>
    </location>
</feature>
<feature type="compositionally biased region" description="Polar residues" evidence="8">
    <location>
        <begin position="369"/>
        <end position="395"/>
    </location>
</feature>
<dbReference type="SMART" id="SM01090">
    <property type="entry name" value="Copper-fist"/>
    <property type="match status" value="1"/>
</dbReference>
<dbReference type="GO" id="GO:0005634">
    <property type="term" value="C:nucleus"/>
    <property type="evidence" value="ECO:0007669"/>
    <property type="project" value="UniProtKB-SubCell"/>
</dbReference>
<evidence type="ECO:0000259" key="10">
    <source>
        <dbReference type="PROSITE" id="PS50073"/>
    </source>
</evidence>
<dbReference type="PRINTS" id="PR00617">
    <property type="entry name" value="COPPERFIST"/>
</dbReference>
<dbReference type="HOGENOM" id="CLU_421547_0_0_1"/>
<keyword evidence="2" id="KW-0479">Metal-binding</keyword>
<feature type="region of interest" description="Disordered" evidence="8">
    <location>
        <begin position="224"/>
        <end position="244"/>
    </location>
</feature>
<dbReference type="Pfam" id="PF00649">
    <property type="entry name" value="Copper-fist"/>
    <property type="match status" value="1"/>
</dbReference>
<dbReference type="InterPro" id="IPR045564">
    <property type="entry name" value="DUF5910"/>
</dbReference>
<gene>
    <name evidence="11" type="ORF">MBM_09542</name>
</gene>
<name>K1WHD6_MARBU</name>
<comment type="subcellular location">
    <subcellularLocation>
        <location evidence="1">Nucleus</location>
    </subcellularLocation>
</comment>
<dbReference type="AlphaFoldDB" id="K1WHD6"/>
<dbReference type="Proteomes" id="UP000006753">
    <property type="component" value="Unassembled WGS sequence"/>
</dbReference>
<dbReference type="FunFam" id="3.90.430.10:FF:000001">
    <property type="entry name" value="Copper fist DNA-binding protein"/>
    <property type="match status" value="1"/>
</dbReference>
<dbReference type="InterPro" id="IPR051763">
    <property type="entry name" value="Copper_Homeo_Regul"/>
</dbReference>
<feature type="signal peptide" evidence="9">
    <location>
        <begin position="1"/>
        <end position="24"/>
    </location>
</feature>
<dbReference type="KEGG" id="mbe:MBM_09542"/>
<dbReference type="SMART" id="SM00412">
    <property type="entry name" value="Cu_FIST"/>
    <property type="match status" value="1"/>
</dbReference>
<dbReference type="InParanoid" id="K1WHD6"/>
<evidence type="ECO:0000256" key="7">
    <source>
        <dbReference type="ARBA" id="ARBA00023242"/>
    </source>
</evidence>
<dbReference type="PROSITE" id="PS50073">
    <property type="entry name" value="COPPER_FIST_2"/>
    <property type="match status" value="1"/>
</dbReference>
<evidence type="ECO:0000256" key="3">
    <source>
        <dbReference type="ARBA" id="ARBA00022833"/>
    </source>
</evidence>
<proteinExistence type="predicted"/>
<dbReference type="GO" id="GO:0006879">
    <property type="term" value="P:intracellular iron ion homeostasis"/>
    <property type="evidence" value="ECO:0007669"/>
    <property type="project" value="TreeGrafter"/>
</dbReference>
<feature type="region of interest" description="Disordered" evidence="8">
    <location>
        <begin position="302"/>
        <end position="404"/>
    </location>
</feature>
<keyword evidence="7" id="KW-0539">Nucleus</keyword>
<evidence type="ECO:0000256" key="5">
    <source>
        <dbReference type="ARBA" id="ARBA00023015"/>
    </source>
</evidence>
<evidence type="ECO:0000256" key="4">
    <source>
        <dbReference type="ARBA" id="ARBA00023008"/>
    </source>
</evidence>
<evidence type="ECO:0000256" key="8">
    <source>
        <dbReference type="SAM" id="MobiDB-lite"/>
    </source>
</evidence>
<evidence type="ECO:0000256" key="1">
    <source>
        <dbReference type="ARBA" id="ARBA00004123"/>
    </source>
</evidence>
<reference evidence="11 12" key="1">
    <citation type="journal article" date="2012" name="BMC Genomics">
        <title>Sequencing the genome of Marssonina brunnea reveals fungus-poplar co-evolution.</title>
        <authorList>
            <person name="Zhu S."/>
            <person name="Cao Y.-Z."/>
            <person name="Jiang C."/>
            <person name="Tan B.-Y."/>
            <person name="Wang Z."/>
            <person name="Feng S."/>
            <person name="Zhang L."/>
            <person name="Su X.-H."/>
            <person name="Brejova B."/>
            <person name="Vinar T."/>
            <person name="Xu M."/>
            <person name="Wang M.-X."/>
            <person name="Zhang S.-G."/>
            <person name="Huang M.-R."/>
            <person name="Wu R."/>
            <person name="Zhou Y."/>
        </authorList>
    </citation>
    <scope>NUCLEOTIDE SEQUENCE [LARGE SCALE GENOMIC DNA]</scope>
    <source>
        <strain evidence="11 12">MB_m1</strain>
    </source>
</reference>
<dbReference type="GeneID" id="18765477"/>
<sequence>MRLSSQLICSIFLASSSLFKEAYGRELIGYLLATGGEAEYINGEEKPPKDENFYKGFMKKLGLGIHIVNKPATWWDGRRAYYCAFEADLEKMKKLGRVWIPPKNYQSGQSLWYANEKTIMDYIKSVVSDDADEALRFSYSGISDDPEDIQMLIPIKSLNKDDLDLWGHCWGTRAELDQQYESQTVNWESWGDFAGDPGPRPRKARPDRTWDRVEFEASHWTLDQNGTTLRGDDGLGTKVGLPKPHHSRVRRFEDTTSKMPHINGRKYSCEPCIRGHRATSCAHTDRILVAVRKPGRPLESCGHNLNTSVSNPPSLDQFGSGQKPNHIVTTPPAPTLRIVSSFKAQQRTKSQSRITKRPKKRSEKPLTSPPSRTSIEASSLGSSKASATRTESQIQAAAPTIGPSQQQYTLPPLVQPQISYQPMPYCLPTPQPYQVMHPLSPTQGGYLNYQRPAHMYCDSLRTHGPREQSRRSDTYAGKIEDVSTGRDAHTQYTPNNSSVRSPYLRATQDTPWRATARHAPSSPSGIDVALHIVSAGRRAPKTSTAYSARNSDVSDRKCSRCARPSPAGIDNISRTSAARASPTPVPILVPALWRAELGFESEEDPVLDIFPSISGGMRASFEKCLFFPRVVGWEKARRNYLVRQADVCVR</sequence>
<dbReference type="Pfam" id="PF19287">
    <property type="entry name" value="DUF5910"/>
    <property type="match status" value="1"/>
</dbReference>
<dbReference type="GO" id="GO:0000978">
    <property type="term" value="F:RNA polymerase II cis-regulatory region sequence-specific DNA binding"/>
    <property type="evidence" value="ECO:0007669"/>
    <property type="project" value="TreeGrafter"/>
</dbReference>
<keyword evidence="4" id="KW-0186">Copper</keyword>
<dbReference type="SUPFAM" id="SSF57879">
    <property type="entry name" value="Zinc domain conserved in yeast copper-regulated transcription factors"/>
    <property type="match status" value="1"/>
</dbReference>
<dbReference type="GO" id="GO:0045944">
    <property type="term" value="P:positive regulation of transcription by RNA polymerase II"/>
    <property type="evidence" value="ECO:0007669"/>
    <property type="project" value="TreeGrafter"/>
</dbReference>
<keyword evidence="9" id="KW-0732">Signal</keyword>
<evidence type="ECO:0000256" key="2">
    <source>
        <dbReference type="ARBA" id="ARBA00022723"/>
    </source>
</evidence>
<dbReference type="GO" id="GO:0000981">
    <property type="term" value="F:DNA-binding transcription factor activity, RNA polymerase II-specific"/>
    <property type="evidence" value="ECO:0007669"/>
    <property type="project" value="TreeGrafter"/>
</dbReference>
<dbReference type="GO" id="GO:0006878">
    <property type="term" value="P:intracellular copper ion homeostasis"/>
    <property type="evidence" value="ECO:0007669"/>
    <property type="project" value="TreeGrafter"/>
</dbReference>
<keyword evidence="6" id="KW-0804">Transcription</keyword>
<dbReference type="PANTHER" id="PTHR28088">
    <property type="entry name" value="TRANSCRIPTIONAL ACTIVATOR HAA1-RELATED"/>
    <property type="match status" value="1"/>
</dbReference>
<dbReference type="EMBL" id="JH921460">
    <property type="protein sequence ID" value="EKD12221.1"/>
    <property type="molecule type" value="Genomic_DNA"/>
</dbReference>
<accession>K1WHD6</accession>
<dbReference type="Gene3D" id="3.90.430.10">
    <property type="entry name" value="Copper fist DNA-binding domain"/>
    <property type="match status" value="1"/>
</dbReference>
<dbReference type="GO" id="GO:0005507">
    <property type="term" value="F:copper ion binding"/>
    <property type="evidence" value="ECO:0007669"/>
    <property type="project" value="InterPro"/>
</dbReference>
<evidence type="ECO:0000313" key="12">
    <source>
        <dbReference type="Proteomes" id="UP000006753"/>
    </source>
</evidence>
<dbReference type="eggNOG" id="ENOG502SUI0">
    <property type="taxonomic scope" value="Eukaryota"/>
</dbReference>
<dbReference type="OrthoDB" id="5600085at2759"/>
<evidence type="ECO:0000256" key="6">
    <source>
        <dbReference type="ARBA" id="ARBA00023163"/>
    </source>
</evidence>
<feature type="domain" description="Copper-fist" evidence="10">
    <location>
        <begin position="259"/>
        <end position="298"/>
    </location>
</feature>
<dbReference type="InterPro" id="IPR036395">
    <property type="entry name" value="Cu_fist_DNA-bd_dom_sf"/>
</dbReference>
<keyword evidence="5" id="KW-0805">Transcription regulation</keyword>
<keyword evidence="12" id="KW-1185">Reference proteome</keyword>
<keyword evidence="3" id="KW-0862">Zinc</keyword>
<evidence type="ECO:0000256" key="9">
    <source>
        <dbReference type="SAM" id="SignalP"/>
    </source>
</evidence>
<organism evidence="11 12">
    <name type="scientific">Marssonina brunnea f. sp. multigermtubi (strain MB_m1)</name>
    <name type="common">Marssonina leaf spot fungus</name>
    <dbReference type="NCBI Taxonomy" id="1072389"/>
    <lineage>
        <taxon>Eukaryota</taxon>
        <taxon>Fungi</taxon>
        <taxon>Dikarya</taxon>
        <taxon>Ascomycota</taxon>
        <taxon>Pezizomycotina</taxon>
        <taxon>Leotiomycetes</taxon>
        <taxon>Helotiales</taxon>
        <taxon>Drepanopezizaceae</taxon>
        <taxon>Drepanopeziza</taxon>
    </lineage>
</organism>
<feature type="chain" id="PRO_5003852873" evidence="9">
    <location>
        <begin position="25"/>
        <end position="650"/>
    </location>
</feature>
<evidence type="ECO:0000313" key="11">
    <source>
        <dbReference type="EMBL" id="EKD12221.1"/>
    </source>
</evidence>
<feature type="compositionally biased region" description="Polar residues" evidence="8">
    <location>
        <begin position="303"/>
        <end position="323"/>
    </location>
</feature>
<dbReference type="PANTHER" id="PTHR28088:SF9">
    <property type="entry name" value="TRANSCRIPTION FACTOR GRISEA, PUTATIVE (AFU_ORTHOLOGUE AFUA_1G13190)-RELATED"/>
    <property type="match status" value="1"/>
</dbReference>
<dbReference type="InterPro" id="IPR001083">
    <property type="entry name" value="Cu_fist_DNA-bd_dom"/>
</dbReference>
<protein>
    <submittedName>
        <fullName evidence="11">Copper-sensing transcription factor</fullName>
    </submittedName>
</protein>